<reference evidence="3 4" key="1">
    <citation type="submission" date="2023-02" db="EMBL/GenBank/DDBJ databases">
        <title>Gemone sequence of Telluria chitinolytica ACM 3522T.</title>
        <authorList>
            <person name="Frediansyah A."/>
            <person name="Miess H."/>
            <person name="Gross H."/>
        </authorList>
    </citation>
    <scope>NUCLEOTIDE SEQUENCE [LARGE SCALE GENOMIC DNA]</scope>
    <source>
        <strain evidence="3 4">ACM 3522</strain>
    </source>
</reference>
<evidence type="ECO:0000259" key="2">
    <source>
        <dbReference type="PROSITE" id="PS51186"/>
    </source>
</evidence>
<dbReference type="SUPFAM" id="SSF55729">
    <property type="entry name" value="Acyl-CoA N-acyltransferases (Nat)"/>
    <property type="match status" value="1"/>
</dbReference>
<evidence type="ECO:0000313" key="3">
    <source>
        <dbReference type="EMBL" id="WEF35781.1"/>
    </source>
</evidence>
<organism evidence="3 4">
    <name type="scientific">Pseudoduganella chitinolytica</name>
    <dbReference type="NCBI Taxonomy" id="34070"/>
    <lineage>
        <taxon>Bacteria</taxon>
        <taxon>Pseudomonadati</taxon>
        <taxon>Pseudomonadota</taxon>
        <taxon>Betaproteobacteria</taxon>
        <taxon>Burkholderiales</taxon>
        <taxon>Oxalobacteraceae</taxon>
        <taxon>Telluria group</taxon>
        <taxon>Pseudoduganella</taxon>
    </lineage>
</organism>
<name>A0ABY8BLK5_9BURK</name>
<keyword evidence="4" id="KW-1185">Reference proteome</keyword>
<dbReference type="EMBL" id="CP119083">
    <property type="protein sequence ID" value="WEF35781.1"/>
    <property type="molecule type" value="Genomic_DNA"/>
</dbReference>
<feature type="compositionally biased region" description="Basic and acidic residues" evidence="1">
    <location>
        <begin position="176"/>
        <end position="185"/>
    </location>
</feature>
<gene>
    <name evidence="3" type="ORF">PX653_13855</name>
</gene>
<dbReference type="PANTHER" id="PTHR43792">
    <property type="entry name" value="GNAT FAMILY, PUTATIVE (AFU_ORTHOLOGUE AFUA_3G00765)-RELATED-RELATED"/>
    <property type="match status" value="1"/>
</dbReference>
<dbReference type="InterPro" id="IPR016181">
    <property type="entry name" value="Acyl_CoA_acyltransferase"/>
</dbReference>
<protein>
    <submittedName>
        <fullName evidence="3">GNAT family N-acetyltransferase</fullName>
    </submittedName>
</protein>
<dbReference type="PROSITE" id="PS51186">
    <property type="entry name" value="GNAT"/>
    <property type="match status" value="1"/>
</dbReference>
<dbReference type="Pfam" id="PF13302">
    <property type="entry name" value="Acetyltransf_3"/>
    <property type="match status" value="1"/>
</dbReference>
<dbReference type="RefSeq" id="WP_277418428.1">
    <property type="nucleotide sequence ID" value="NZ_CP119083.1"/>
</dbReference>
<proteinExistence type="predicted"/>
<dbReference type="InterPro" id="IPR051531">
    <property type="entry name" value="N-acetyltransferase"/>
</dbReference>
<feature type="region of interest" description="Disordered" evidence="1">
    <location>
        <begin position="176"/>
        <end position="205"/>
    </location>
</feature>
<dbReference type="Gene3D" id="3.40.630.30">
    <property type="match status" value="1"/>
</dbReference>
<evidence type="ECO:0000256" key="1">
    <source>
        <dbReference type="SAM" id="MobiDB-lite"/>
    </source>
</evidence>
<dbReference type="PANTHER" id="PTHR43792:SF1">
    <property type="entry name" value="N-ACETYLTRANSFERASE DOMAIN-CONTAINING PROTEIN"/>
    <property type="match status" value="1"/>
</dbReference>
<sequence>MLETERLLLRPWRADDVDPFVAINADPAVTEFLPGPVSADAARALFARQNALYAQHGTCYFAAQLKGTAELVGFVGVKYVDGGLPFAPCFEVGWRLGSAWWGCGLATEGARAALRHGFDTLGLDEIVSFTVPANVRSRRVMERLGMVRDLDGDFDHPALPSAHRLARHVLYRLKSGDRRKSEASQHKIQSGTASDAAKLSARSPG</sequence>
<dbReference type="Proteomes" id="UP001216510">
    <property type="component" value="Chromosome"/>
</dbReference>
<evidence type="ECO:0000313" key="4">
    <source>
        <dbReference type="Proteomes" id="UP001216510"/>
    </source>
</evidence>
<dbReference type="InterPro" id="IPR000182">
    <property type="entry name" value="GNAT_dom"/>
</dbReference>
<feature type="domain" description="N-acetyltransferase" evidence="2">
    <location>
        <begin position="7"/>
        <end position="166"/>
    </location>
</feature>
<accession>A0ABY8BLK5</accession>